<comment type="caution">
    <text evidence="2">The sequence shown here is derived from an EMBL/GenBank/DDBJ whole genome shotgun (WGS) entry which is preliminary data.</text>
</comment>
<proteinExistence type="predicted"/>
<reference evidence="2 3" key="1">
    <citation type="submission" date="2016-07" db="EMBL/GenBank/DDBJ databases">
        <title>Pervasive Adenine N6-methylation of Active Genes in Fungi.</title>
        <authorList>
            <consortium name="DOE Joint Genome Institute"/>
            <person name="Mondo S.J."/>
            <person name="Dannebaum R.O."/>
            <person name="Kuo R.C."/>
            <person name="Labutti K."/>
            <person name="Haridas S."/>
            <person name="Kuo A."/>
            <person name="Salamov A."/>
            <person name="Ahrendt S.R."/>
            <person name="Lipzen A."/>
            <person name="Sullivan W."/>
            <person name="Andreopoulos W.B."/>
            <person name="Clum A."/>
            <person name="Lindquist E."/>
            <person name="Daum C."/>
            <person name="Ramamoorthy G.K."/>
            <person name="Gryganskyi A."/>
            <person name="Culley D."/>
            <person name="Magnuson J.K."/>
            <person name="James T.Y."/>
            <person name="O'Malley M.A."/>
            <person name="Stajich J.E."/>
            <person name="Spatafora J.W."/>
            <person name="Visel A."/>
            <person name="Grigoriev I.V."/>
        </authorList>
    </citation>
    <scope>NUCLEOTIDE SEQUENCE [LARGE SCALE GENOMIC DNA]</scope>
    <source>
        <strain evidence="2 3">ATCC 12442</strain>
    </source>
</reference>
<dbReference type="STRING" id="61395.A0A1Y1WML4"/>
<evidence type="ECO:0000313" key="2">
    <source>
        <dbReference type="EMBL" id="ORX74800.1"/>
    </source>
</evidence>
<evidence type="ECO:0000313" key="3">
    <source>
        <dbReference type="Proteomes" id="UP000193922"/>
    </source>
</evidence>
<dbReference type="PANTHER" id="PTHR43798:SF5">
    <property type="entry name" value="MONOACYLGLYCEROL LIPASE ABHD6"/>
    <property type="match status" value="1"/>
</dbReference>
<sequence>MNVARRVFDGARKGQRIVANVYQSSTPKPSGYSMTLLLSHANGFHKELWEPVLEQLFSAQSSRPWSISQAVAIDSYNHGDSAVLNRESVAIEEFSTWFNNASDILAVVRQLGVRQNVIGIGHSWGAASMLLAEEISPLTFSGLVIADPVLFNQVELNRNSAIVKMTMGRRAEWKDEEAARKYFEPHPFFKIWDKRILDLHIKHGLEEVGGKLVLKCRPINEAGVFAGAMIASPYATWNIWKVQCPTVFLTGETSQPVIKPINDCEHYVMKGRGHLLLHEDPDQTAQYFAKFFDGFATKLSPKANL</sequence>
<name>A0A1Y1WML4_9FUNG</name>
<keyword evidence="3" id="KW-1185">Reference proteome</keyword>
<dbReference type="InterPro" id="IPR000073">
    <property type="entry name" value="AB_hydrolase_1"/>
</dbReference>
<feature type="domain" description="AB hydrolase-1" evidence="1">
    <location>
        <begin position="36"/>
        <end position="286"/>
    </location>
</feature>
<dbReference type="Pfam" id="PF12697">
    <property type="entry name" value="Abhydrolase_6"/>
    <property type="match status" value="1"/>
</dbReference>
<dbReference type="OrthoDB" id="94039at2759"/>
<dbReference type="GeneID" id="63806714"/>
<evidence type="ECO:0000259" key="1">
    <source>
        <dbReference type="Pfam" id="PF12697"/>
    </source>
</evidence>
<dbReference type="PANTHER" id="PTHR43798">
    <property type="entry name" value="MONOACYLGLYCEROL LIPASE"/>
    <property type="match status" value="1"/>
</dbReference>
<dbReference type="Gene3D" id="3.40.50.1820">
    <property type="entry name" value="alpha/beta hydrolase"/>
    <property type="match status" value="1"/>
</dbReference>
<dbReference type="GO" id="GO:0016020">
    <property type="term" value="C:membrane"/>
    <property type="evidence" value="ECO:0007669"/>
    <property type="project" value="TreeGrafter"/>
</dbReference>
<dbReference type="GO" id="GO:0046464">
    <property type="term" value="P:acylglycerol catabolic process"/>
    <property type="evidence" value="ECO:0007669"/>
    <property type="project" value="TreeGrafter"/>
</dbReference>
<dbReference type="GO" id="GO:0047372">
    <property type="term" value="F:monoacylglycerol lipase activity"/>
    <property type="evidence" value="ECO:0007669"/>
    <property type="project" value="TreeGrafter"/>
</dbReference>
<organism evidence="2 3">
    <name type="scientific">Linderina pennispora</name>
    <dbReference type="NCBI Taxonomy" id="61395"/>
    <lineage>
        <taxon>Eukaryota</taxon>
        <taxon>Fungi</taxon>
        <taxon>Fungi incertae sedis</taxon>
        <taxon>Zoopagomycota</taxon>
        <taxon>Kickxellomycotina</taxon>
        <taxon>Kickxellomycetes</taxon>
        <taxon>Kickxellales</taxon>
        <taxon>Kickxellaceae</taxon>
        <taxon>Linderina</taxon>
    </lineage>
</organism>
<protein>
    <submittedName>
        <fullName evidence="2">Alpha/beta-hydrolase</fullName>
    </submittedName>
</protein>
<keyword evidence="2" id="KW-0378">Hydrolase</keyword>
<dbReference type="SUPFAM" id="SSF53474">
    <property type="entry name" value="alpha/beta-Hydrolases"/>
    <property type="match status" value="1"/>
</dbReference>
<dbReference type="InterPro" id="IPR029058">
    <property type="entry name" value="AB_hydrolase_fold"/>
</dbReference>
<gene>
    <name evidence="2" type="ORF">DL89DRAFT_290277</name>
</gene>
<dbReference type="AlphaFoldDB" id="A0A1Y1WML4"/>
<dbReference type="RefSeq" id="XP_040748011.1">
    <property type="nucleotide sequence ID" value="XM_040890066.1"/>
</dbReference>
<dbReference type="InterPro" id="IPR050266">
    <property type="entry name" value="AB_hydrolase_sf"/>
</dbReference>
<dbReference type="Proteomes" id="UP000193922">
    <property type="component" value="Unassembled WGS sequence"/>
</dbReference>
<accession>A0A1Y1WML4</accession>
<dbReference type="EMBL" id="MCFD01000001">
    <property type="protein sequence ID" value="ORX74800.1"/>
    <property type="molecule type" value="Genomic_DNA"/>
</dbReference>